<reference evidence="7" key="1">
    <citation type="submission" date="2022-11" db="EMBL/GenBank/DDBJ databases">
        <title>WGS of Natronobacillus azotifigens 24KS-1, an anaerobic diazotrophic haloalkaliphile from soda-rich habitats.</title>
        <authorList>
            <person name="Sorokin D.Y."/>
            <person name="Merkel A.Y."/>
        </authorList>
    </citation>
    <scope>NUCLEOTIDE SEQUENCE</scope>
    <source>
        <strain evidence="7">24KS-1</strain>
    </source>
</reference>
<feature type="domain" description="Glycosyl hydrolase family 32 C-terminal" evidence="6">
    <location>
        <begin position="363"/>
        <end position="474"/>
    </location>
</feature>
<dbReference type="PROSITE" id="PS00609">
    <property type="entry name" value="GLYCOSYL_HYDROL_F32"/>
    <property type="match status" value="1"/>
</dbReference>
<name>A0A9J6REE9_9BACI</name>
<evidence type="ECO:0000259" key="6">
    <source>
        <dbReference type="Pfam" id="PF08244"/>
    </source>
</evidence>
<dbReference type="GO" id="GO:0005987">
    <property type="term" value="P:sucrose catabolic process"/>
    <property type="evidence" value="ECO:0007669"/>
    <property type="project" value="TreeGrafter"/>
</dbReference>
<dbReference type="SUPFAM" id="SSF49899">
    <property type="entry name" value="Concanavalin A-like lectins/glucanases"/>
    <property type="match status" value="1"/>
</dbReference>
<feature type="domain" description="Glycosyl hydrolase family 32 N-terminal" evidence="5">
    <location>
        <begin position="16"/>
        <end position="324"/>
    </location>
</feature>
<dbReference type="SMART" id="SM00640">
    <property type="entry name" value="Glyco_32"/>
    <property type="match status" value="1"/>
</dbReference>
<evidence type="ECO:0000256" key="2">
    <source>
        <dbReference type="ARBA" id="ARBA00022801"/>
    </source>
</evidence>
<evidence type="ECO:0000259" key="5">
    <source>
        <dbReference type="Pfam" id="PF00251"/>
    </source>
</evidence>
<dbReference type="InterPro" id="IPR023296">
    <property type="entry name" value="Glyco_hydro_beta-prop_sf"/>
</dbReference>
<protein>
    <submittedName>
        <fullName evidence="7">Glycoside hydrolase family 32 protein</fullName>
    </submittedName>
</protein>
<proteinExistence type="inferred from homology"/>
<dbReference type="Pfam" id="PF08244">
    <property type="entry name" value="Glyco_hydro_32C"/>
    <property type="match status" value="1"/>
</dbReference>
<dbReference type="Gene3D" id="2.60.120.560">
    <property type="entry name" value="Exo-inulinase, domain 1"/>
    <property type="match status" value="1"/>
</dbReference>
<comment type="similarity">
    <text evidence="1 4">Belongs to the glycosyl hydrolase 32 family.</text>
</comment>
<comment type="caution">
    <text evidence="7">The sequence shown here is derived from an EMBL/GenBank/DDBJ whole genome shotgun (WGS) entry which is preliminary data.</text>
</comment>
<evidence type="ECO:0000256" key="3">
    <source>
        <dbReference type="ARBA" id="ARBA00023295"/>
    </source>
</evidence>
<dbReference type="InterPro" id="IPR018053">
    <property type="entry name" value="Glyco_hydro_32_AS"/>
</dbReference>
<dbReference type="PANTHER" id="PTHR42800:SF1">
    <property type="entry name" value="EXOINULINASE INUD (AFU_ORTHOLOGUE AFUA_5G00480)"/>
    <property type="match status" value="1"/>
</dbReference>
<sequence length="484" mass="55629">MVSLLQKTDQYRPEIHFAPEKNWMNDPNGMVYFNGFYHLFFQHNPQDSVWGPMHWGHAISKDMIHWEEQSIALFPDELGMIFSGSIVIDWNNTTGFFDDQTGMVAIFTHHLDQSSGPPKQYQSLAYSKDEGRTWVKFSGNPVLKHESKVDFRDPKVFWHDDTQRWVMVLATGQTIMIYTSLNLIDWQFASEFGEGRGYQDAVWECPDLFELGMEGASLKKWVMLVSVGDNPHKQEGSKTQYFIGDFDGEVFTPDDELVRWLDYGKDNYAGVSFSDILPADGRRIYMGWMSNWRYANEVPTGEWRSQMTLPRKLSLVETNQGVLLNQKPVEELMNYAQDYIKLPSNQALVNLTLPIVKNPFMIDVIVAPADAKEIIFTLQTCSGEELVVKIDNRKEVLVLDRSRSGVVEFSDLFSCEQVLPISIEKRYHLQMICDHSSIEIFINEGNYALTSLVYPRSAFDTLTVTTDSLKAKLVEGEIRQLKND</sequence>
<keyword evidence="3 4" id="KW-0326">Glycosidase</keyword>
<dbReference type="InterPro" id="IPR013189">
    <property type="entry name" value="Glyco_hydro_32_C"/>
</dbReference>
<dbReference type="GO" id="GO:0005737">
    <property type="term" value="C:cytoplasm"/>
    <property type="evidence" value="ECO:0007669"/>
    <property type="project" value="TreeGrafter"/>
</dbReference>
<dbReference type="PANTHER" id="PTHR42800">
    <property type="entry name" value="EXOINULINASE INUD (AFU_ORTHOLOGUE AFUA_5G00480)"/>
    <property type="match status" value="1"/>
</dbReference>
<evidence type="ECO:0000256" key="4">
    <source>
        <dbReference type="RuleBase" id="RU362110"/>
    </source>
</evidence>
<dbReference type="InterPro" id="IPR013148">
    <property type="entry name" value="Glyco_hydro_32_N"/>
</dbReference>
<dbReference type="Proteomes" id="UP001084197">
    <property type="component" value="Unassembled WGS sequence"/>
</dbReference>
<dbReference type="InterPro" id="IPR013320">
    <property type="entry name" value="ConA-like_dom_sf"/>
</dbReference>
<dbReference type="SUPFAM" id="SSF75005">
    <property type="entry name" value="Arabinanase/levansucrase/invertase"/>
    <property type="match status" value="1"/>
</dbReference>
<evidence type="ECO:0000256" key="1">
    <source>
        <dbReference type="ARBA" id="ARBA00009902"/>
    </source>
</evidence>
<dbReference type="GO" id="GO:0004575">
    <property type="term" value="F:sucrose alpha-glucosidase activity"/>
    <property type="evidence" value="ECO:0007669"/>
    <property type="project" value="TreeGrafter"/>
</dbReference>
<organism evidence="7 8">
    <name type="scientific">Natronobacillus azotifigens</name>
    <dbReference type="NCBI Taxonomy" id="472978"/>
    <lineage>
        <taxon>Bacteria</taxon>
        <taxon>Bacillati</taxon>
        <taxon>Bacillota</taxon>
        <taxon>Bacilli</taxon>
        <taxon>Bacillales</taxon>
        <taxon>Bacillaceae</taxon>
        <taxon>Natronobacillus</taxon>
    </lineage>
</organism>
<gene>
    <name evidence="7" type="ORF">OWO01_10055</name>
</gene>
<evidence type="ECO:0000313" key="7">
    <source>
        <dbReference type="EMBL" id="MCZ0703561.1"/>
    </source>
</evidence>
<accession>A0A9J6REE9</accession>
<dbReference type="InterPro" id="IPR001362">
    <property type="entry name" value="Glyco_hydro_32"/>
</dbReference>
<dbReference type="RefSeq" id="WP_268780325.1">
    <property type="nucleotide sequence ID" value="NZ_JBNPWT010000015.1"/>
</dbReference>
<dbReference type="AlphaFoldDB" id="A0A9J6REE9"/>
<keyword evidence="2 4" id="KW-0378">Hydrolase</keyword>
<dbReference type="EMBL" id="JAPRAT010000018">
    <property type="protein sequence ID" value="MCZ0703561.1"/>
    <property type="molecule type" value="Genomic_DNA"/>
</dbReference>
<dbReference type="Gene3D" id="2.115.10.20">
    <property type="entry name" value="Glycosyl hydrolase domain, family 43"/>
    <property type="match status" value="1"/>
</dbReference>
<keyword evidence="8" id="KW-1185">Reference proteome</keyword>
<dbReference type="Pfam" id="PF00251">
    <property type="entry name" value="Glyco_hydro_32N"/>
    <property type="match status" value="1"/>
</dbReference>
<evidence type="ECO:0000313" key="8">
    <source>
        <dbReference type="Proteomes" id="UP001084197"/>
    </source>
</evidence>
<dbReference type="CDD" id="cd18622">
    <property type="entry name" value="GH32_Inu-like"/>
    <property type="match status" value="1"/>
</dbReference>